<evidence type="ECO:0000313" key="2">
    <source>
        <dbReference type="Proteomes" id="UP000231553"/>
    </source>
</evidence>
<dbReference type="Pfam" id="PF03352">
    <property type="entry name" value="Adenine_glyco"/>
    <property type="match status" value="1"/>
</dbReference>
<name>A0A2M8IWE5_9RHOB</name>
<dbReference type="InterPro" id="IPR005019">
    <property type="entry name" value="Adenine_glyco"/>
</dbReference>
<reference evidence="1 2" key="1">
    <citation type="journal article" date="2018" name="Int. J. Syst. Evol. Microbiol.">
        <title>Pseudooceanicola lipolyticus sp. nov., a marine alphaproteobacterium, reclassification of Oceanicola flagellatus as Pseudooceanicola flagellatus comb. nov. and emended description of the genus Pseudooceanicola.</title>
        <authorList>
            <person name="Huang M.-M."/>
            <person name="Guo L.-L."/>
            <person name="Wu Y.-H."/>
            <person name="Lai Q.-L."/>
            <person name="Shao Z.-Z."/>
            <person name="Wang C.-S."/>
            <person name="Wu M."/>
            <person name="Xu X.-W."/>
        </authorList>
    </citation>
    <scope>NUCLEOTIDE SEQUENCE [LARGE SCALE GENOMIC DNA]</scope>
    <source>
        <strain evidence="1 2">157</strain>
    </source>
</reference>
<dbReference type="Proteomes" id="UP000231553">
    <property type="component" value="Unassembled WGS sequence"/>
</dbReference>
<sequence>MHHFDEIFGIAAGRHGGEAALNQKLDKPLSPEELAAIPDDRWLSTMTKSIFQSGFNWKVIENKWDGFEAAFDGFDPGRCAFIDDDRFDALLQDRRIVRNGAKVATVRDNAAFLLDLRAQGGAGTVLGGWPSEDYIGLLDLLKDRGARLGGATGQYAMRFCGRDSFILSRDVTARLIAEGVIDKPATSKAARRAVQAAFNTWMEQSGRSLTEISRVLAMSI</sequence>
<gene>
    <name evidence="1" type="ORF">CVM52_20115</name>
</gene>
<dbReference type="GO" id="GO:0008725">
    <property type="term" value="F:DNA-3-methyladenine glycosylase activity"/>
    <property type="evidence" value="ECO:0007669"/>
    <property type="project" value="InterPro"/>
</dbReference>
<dbReference type="PANTHER" id="PTHR30037:SF3">
    <property type="entry name" value="BLR0857 PROTEIN"/>
    <property type="match status" value="1"/>
</dbReference>
<proteinExistence type="predicted"/>
<dbReference type="Gene3D" id="1.10.340.30">
    <property type="entry name" value="Hypothetical protein, domain 2"/>
    <property type="match status" value="1"/>
</dbReference>
<dbReference type="AlphaFoldDB" id="A0A2M8IWE5"/>
<dbReference type="EMBL" id="PGTB01000134">
    <property type="protein sequence ID" value="PJE34847.1"/>
    <property type="molecule type" value="Genomic_DNA"/>
</dbReference>
<organism evidence="1 2">
    <name type="scientific">Pseudooceanicola lipolyticus</name>
    <dbReference type="NCBI Taxonomy" id="2029104"/>
    <lineage>
        <taxon>Bacteria</taxon>
        <taxon>Pseudomonadati</taxon>
        <taxon>Pseudomonadota</taxon>
        <taxon>Alphaproteobacteria</taxon>
        <taxon>Rhodobacterales</taxon>
        <taxon>Paracoccaceae</taxon>
        <taxon>Pseudooceanicola</taxon>
    </lineage>
</organism>
<dbReference type="SUPFAM" id="SSF48150">
    <property type="entry name" value="DNA-glycosylase"/>
    <property type="match status" value="1"/>
</dbReference>
<dbReference type="RefSeq" id="WP_100164212.1">
    <property type="nucleotide sequence ID" value="NZ_PGTB01000134.1"/>
</dbReference>
<accession>A0A2M8IWE5</accession>
<dbReference type="GO" id="GO:0006284">
    <property type="term" value="P:base-excision repair"/>
    <property type="evidence" value="ECO:0007669"/>
    <property type="project" value="InterPro"/>
</dbReference>
<dbReference type="InterPro" id="IPR052891">
    <property type="entry name" value="DNA-3mA_glycosylase"/>
</dbReference>
<evidence type="ECO:0000313" key="1">
    <source>
        <dbReference type="EMBL" id="PJE34847.1"/>
    </source>
</evidence>
<dbReference type="PANTHER" id="PTHR30037">
    <property type="entry name" value="DNA-3-METHYLADENINE GLYCOSYLASE 1"/>
    <property type="match status" value="1"/>
</dbReference>
<protein>
    <submittedName>
        <fullName evidence="1">3-methyladenine DNA glycosylase</fullName>
    </submittedName>
</protein>
<comment type="caution">
    <text evidence="1">The sequence shown here is derived from an EMBL/GenBank/DDBJ whole genome shotgun (WGS) entry which is preliminary data.</text>
</comment>
<keyword evidence="2" id="KW-1185">Reference proteome</keyword>
<dbReference type="OrthoDB" id="9795156at2"/>
<dbReference type="InterPro" id="IPR011257">
    <property type="entry name" value="DNA_glycosylase"/>
</dbReference>